<dbReference type="PANTHER" id="PTHR33164:SF43">
    <property type="entry name" value="HTH-TYPE TRANSCRIPTIONAL REPRESSOR YETL"/>
    <property type="match status" value="1"/>
</dbReference>
<keyword evidence="3" id="KW-1185">Reference proteome</keyword>
<dbReference type="PANTHER" id="PTHR33164">
    <property type="entry name" value="TRANSCRIPTIONAL REGULATOR, MARR FAMILY"/>
    <property type="match status" value="1"/>
</dbReference>
<dbReference type="InterPro" id="IPR036390">
    <property type="entry name" value="WH_DNA-bd_sf"/>
</dbReference>
<dbReference type="PROSITE" id="PS50995">
    <property type="entry name" value="HTH_MARR_2"/>
    <property type="match status" value="1"/>
</dbReference>
<evidence type="ECO:0000259" key="1">
    <source>
        <dbReference type="PROSITE" id="PS50995"/>
    </source>
</evidence>
<dbReference type="RefSeq" id="WP_091073265.1">
    <property type="nucleotide sequence ID" value="NZ_LT629799.1"/>
</dbReference>
<dbReference type="GO" id="GO:0003700">
    <property type="term" value="F:DNA-binding transcription factor activity"/>
    <property type="evidence" value="ECO:0007669"/>
    <property type="project" value="InterPro"/>
</dbReference>
<dbReference type="STRING" id="546874.SAMN04488544_0704"/>
<dbReference type="Pfam" id="PF12802">
    <property type="entry name" value="MarR_2"/>
    <property type="match status" value="1"/>
</dbReference>
<evidence type="ECO:0000313" key="3">
    <source>
        <dbReference type="Proteomes" id="UP000198825"/>
    </source>
</evidence>
<dbReference type="SMART" id="SM00347">
    <property type="entry name" value="HTH_MARR"/>
    <property type="match status" value="1"/>
</dbReference>
<evidence type="ECO:0000313" key="2">
    <source>
        <dbReference type="EMBL" id="SDU83558.1"/>
    </source>
</evidence>
<dbReference type="InterPro" id="IPR036388">
    <property type="entry name" value="WH-like_DNA-bd_sf"/>
</dbReference>
<dbReference type="InterPro" id="IPR000835">
    <property type="entry name" value="HTH_MarR-typ"/>
</dbReference>
<accession>A0A1H2LS95</accession>
<sequence>MATVTACDELVGTLAGLVKVERDLVRGPSMTPGVLLLDAVERLGQPSQSDLARDLGLTGSTVSRQLASLRRLALVAAETDSRDARSRRIGLTEEGAAELERRRAALSAGLAERLDHWGDDEVAALVSLLDRFTRSVAAYEQPPAGRNTETKES</sequence>
<dbReference type="GO" id="GO:0003677">
    <property type="term" value="F:DNA binding"/>
    <property type="evidence" value="ECO:0007669"/>
    <property type="project" value="UniProtKB-KW"/>
</dbReference>
<name>A0A1H2LS95_9ACTN</name>
<reference evidence="3" key="1">
    <citation type="submission" date="2016-10" db="EMBL/GenBank/DDBJ databases">
        <authorList>
            <person name="Varghese N."/>
            <person name="Submissions S."/>
        </authorList>
    </citation>
    <scope>NUCLEOTIDE SEQUENCE [LARGE SCALE GENOMIC DNA]</scope>
    <source>
        <strain evidence="3">DSM 21743</strain>
    </source>
</reference>
<feature type="domain" description="HTH marR-type" evidence="1">
    <location>
        <begin position="1"/>
        <end position="134"/>
    </location>
</feature>
<dbReference type="EMBL" id="LT629799">
    <property type="protein sequence ID" value="SDU83558.1"/>
    <property type="molecule type" value="Genomic_DNA"/>
</dbReference>
<dbReference type="Proteomes" id="UP000198825">
    <property type="component" value="Chromosome I"/>
</dbReference>
<dbReference type="GO" id="GO:0006950">
    <property type="term" value="P:response to stress"/>
    <property type="evidence" value="ECO:0007669"/>
    <property type="project" value="TreeGrafter"/>
</dbReference>
<dbReference type="InterPro" id="IPR039422">
    <property type="entry name" value="MarR/SlyA-like"/>
</dbReference>
<keyword evidence="2" id="KW-0238">DNA-binding</keyword>
<protein>
    <submittedName>
        <fullName evidence="2">DNA-binding transcriptional regulator, MarR family</fullName>
    </submittedName>
</protein>
<dbReference type="PRINTS" id="PR00598">
    <property type="entry name" value="HTHMARR"/>
</dbReference>
<dbReference type="SUPFAM" id="SSF46785">
    <property type="entry name" value="Winged helix' DNA-binding domain"/>
    <property type="match status" value="1"/>
</dbReference>
<organism evidence="2 3">
    <name type="scientific">Microlunatus sagamiharensis</name>
    <dbReference type="NCBI Taxonomy" id="546874"/>
    <lineage>
        <taxon>Bacteria</taxon>
        <taxon>Bacillati</taxon>
        <taxon>Actinomycetota</taxon>
        <taxon>Actinomycetes</taxon>
        <taxon>Propionibacteriales</taxon>
        <taxon>Propionibacteriaceae</taxon>
        <taxon>Microlunatus</taxon>
    </lineage>
</organism>
<proteinExistence type="predicted"/>
<gene>
    <name evidence="2" type="ORF">SAMN04488544_0704</name>
</gene>
<dbReference type="Gene3D" id="1.10.10.10">
    <property type="entry name" value="Winged helix-like DNA-binding domain superfamily/Winged helix DNA-binding domain"/>
    <property type="match status" value="1"/>
</dbReference>
<dbReference type="AlphaFoldDB" id="A0A1H2LS95"/>